<reference evidence="2 3" key="1">
    <citation type="journal article" date="2016" name="Genome Announc.">
        <title>Complete genome sequence of the hyperthermophilic and piezophilic archaeon Thermococcus barophilus Ch5, capable of growth at the expense of hydrogenogenesis from carbon monoxide and formate.</title>
        <authorList>
            <person name="Oger P."/>
            <person name="Sokolova T.G."/>
            <person name="Kozhevnikova D.A."/>
            <person name="Taranov E.A."/>
            <person name="Vannier P."/>
            <person name="Lee H.S."/>
            <person name="Kwon K.K."/>
            <person name="Kang S.G."/>
            <person name="Lee J.H."/>
            <person name="Bonch-Osmolovskaya E.A."/>
            <person name="Lebedinsky A.V."/>
        </authorList>
    </citation>
    <scope>NUCLEOTIDE SEQUENCE [LARGE SCALE GENOMIC DNA]</scope>
    <source>
        <strain evidence="3">Ch5</strain>
    </source>
</reference>
<dbReference type="AlphaFoldDB" id="A0A0S1XAQ6"/>
<dbReference type="PATRIC" id="fig|55802.8.peg.928"/>
<dbReference type="PANTHER" id="PTHR32022:SF10">
    <property type="entry name" value="D-GLUTAMATE CYCLASE, MITOCHONDRIAL"/>
    <property type="match status" value="1"/>
</dbReference>
<evidence type="ECO:0000313" key="2">
    <source>
        <dbReference type="EMBL" id="ALM74878.1"/>
    </source>
</evidence>
<evidence type="ECO:0000313" key="3">
    <source>
        <dbReference type="Proteomes" id="UP000066042"/>
    </source>
</evidence>
<accession>A0A0S1XAQ6</accession>
<sequence length="271" mass="29897">MKMIAHIINTDIYGRGILKVYLEYRLRNFNFLKNAAKLLIDNSEKVLVVSSFPIPPMNICETDGPLGALALYKTVEKIGGKAEIWAHEQVKKALKPFDITFVEQPDVSEYSLLISVETVGRAKDGKYYSMSGFEVKTTTPFDEIFLEAKKLGIPTIGIGDGGNEIGMGKIRHLIEKYIPLGGKIASIVDTDELIVSAVSNWGAYGLVAQVSLEVGENLLEGWDERKNLQVIVSAGLIDGIIKKPVMSVDGISVDIHEKIVELLKETVNYQL</sequence>
<dbReference type="PANTHER" id="PTHR32022">
    <property type="entry name" value="D-GLUTAMATE CYCLASE, MITOCHONDRIAL"/>
    <property type="match status" value="1"/>
</dbReference>
<feature type="domain" description="D-glutamate cyclase-like C-terminal" evidence="1">
    <location>
        <begin position="5"/>
        <end position="263"/>
    </location>
</feature>
<gene>
    <name evidence="2" type="ORF">TBCH5v1_0932</name>
</gene>
<protein>
    <recommendedName>
        <fullName evidence="1">D-glutamate cyclase-like C-terminal domain-containing protein</fullName>
    </recommendedName>
</protein>
<dbReference type="Gene3D" id="3.90.1640.20">
    <property type="entry name" value="TON_0340"/>
    <property type="match status" value="1"/>
</dbReference>
<organism evidence="2 3">
    <name type="scientific">Thermococcus barophilus</name>
    <dbReference type="NCBI Taxonomy" id="55802"/>
    <lineage>
        <taxon>Archaea</taxon>
        <taxon>Methanobacteriati</taxon>
        <taxon>Methanobacteriota</taxon>
        <taxon>Thermococci</taxon>
        <taxon>Thermococcales</taxon>
        <taxon>Thermococcaceae</taxon>
        <taxon>Thermococcus</taxon>
    </lineage>
</organism>
<proteinExistence type="predicted"/>
<dbReference type="EMBL" id="CP013050">
    <property type="protein sequence ID" value="ALM74878.1"/>
    <property type="molecule type" value="Genomic_DNA"/>
</dbReference>
<dbReference type="STRING" id="55802.TBCH5v1_0932"/>
<evidence type="ECO:0000259" key="1">
    <source>
        <dbReference type="Pfam" id="PF14336"/>
    </source>
</evidence>
<name>A0A0S1XAQ6_THEBA</name>
<dbReference type="Proteomes" id="UP000066042">
    <property type="component" value="Chromosome"/>
</dbReference>
<dbReference type="InterPro" id="IPR025504">
    <property type="entry name" value="GLUCM_C"/>
</dbReference>
<dbReference type="Pfam" id="PF14336">
    <property type="entry name" value="GLUCM-like_C"/>
    <property type="match status" value="1"/>
</dbReference>